<proteinExistence type="predicted"/>
<dbReference type="HOGENOM" id="CLU_1447858_0_0_1"/>
<dbReference type="EMBL" id="KN835078">
    <property type="protein sequence ID" value="KIK49714.1"/>
    <property type="molecule type" value="Genomic_DNA"/>
</dbReference>
<keyword evidence="3" id="KW-1185">Reference proteome</keyword>
<gene>
    <name evidence="2" type="ORF">GYMLUDRAFT_253662</name>
</gene>
<organism evidence="2 3">
    <name type="scientific">Collybiopsis luxurians FD-317 M1</name>
    <dbReference type="NCBI Taxonomy" id="944289"/>
    <lineage>
        <taxon>Eukaryota</taxon>
        <taxon>Fungi</taxon>
        <taxon>Dikarya</taxon>
        <taxon>Basidiomycota</taxon>
        <taxon>Agaricomycotina</taxon>
        <taxon>Agaricomycetes</taxon>
        <taxon>Agaricomycetidae</taxon>
        <taxon>Agaricales</taxon>
        <taxon>Marasmiineae</taxon>
        <taxon>Omphalotaceae</taxon>
        <taxon>Collybiopsis</taxon>
        <taxon>Collybiopsis luxurians</taxon>
    </lineage>
</organism>
<evidence type="ECO:0000256" key="1">
    <source>
        <dbReference type="SAM" id="MobiDB-lite"/>
    </source>
</evidence>
<dbReference type="Proteomes" id="UP000053593">
    <property type="component" value="Unassembled WGS sequence"/>
</dbReference>
<accession>A0A0D0BJL4</accession>
<evidence type="ECO:0000313" key="3">
    <source>
        <dbReference type="Proteomes" id="UP000053593"/>
    </source>
</evidence>
<feature type="region of interest" description="Disordered" evidence="1">
    <location>
        <begin position="1"/>
        <end position="73"/>
    </location>
</feature>
<evidence type="ECO:0000313" key="2">
    <source>
        <dbReference type="EMBL" id="KIK49714.1"/>
    </source>
</evidence>
<feature type="compositionally biased region" description="Polar residues" evidence="1">
    <location>
        <begin position="29"/>
        <end position="42"/>
    </location>
</feature>
<reference evidence="2 3" key="1">
    <citation type="submission" date="2014-04" db="EMBL/GenBank/DDBJ databases">
        <title>Evolutionary Origins and Diversification of the Mycorrhizal Mutualists.</title>
        <authorList>
            <consortium name="DOE Joint Genome Institute"/>
            <consortium name="Mycorrhizal Genomics Consortium"/>
            <person name="Kohler A."/>
            <person name="Kuo A."/>
            <person name="Nagy L.G."/>
            <person name="Floudas D."/>
            <person name="Copeland A."/>
            <person name="Barry K.W."/>
            <person name="Cichocki N."/>
            <person name="Veneault-Fourrey C."/>
            <person name="LaButti K."/>
            <person name="Lindquist E.A."/>
            <person name="Lipzen A."/>
            <person name="Lundell T."/>
            <person name="Morin E."/>
            <person name="Murat C."/>
            <person name="Riley R."/>
            <person name="Ohm R."/>
            <person name="Sun H."/>
            <person name="Tunlid A."/>
            <person name="Henrissat B."/>
            <person name="Grigoriev I.V."/>
            <person name="Hibbett D.S."/>
            <person name="Martin F."/>
        </authorList>
    </citation>
    <scope>NUCLEOTIDE SEQUENCE [LARGE SCALE GENOMIC DNA]</scope>
    <source>
        <strain evidence="2 3">FD-317 M1</strain>
    </source>
</reference>
<feature type="compositionally biased region" description="Pro residues" evidence="1">
    <location>
        <begin position="61"/>
        <end position="72"/>
    </location>
</feature>
<protein>
    <submittedName>
        <fullName evidence="2">Uncharacterized protein</fullName>
    </submittedName>
</protein>
<sequence>MPRTHKSQVVEYSDDDDIPKQSVKKSKSQTDNSSWTAFGSTVKSRRIRQVNFGGDSDSDDPLPPPESLPVPDPVVSAEREAGIEIKIRAKRYASSDAPLLGWIVQYRNSYLDSHISYDGRGRIWLLRKGLCVGCGACEGDFRCIDCIGSSPCCQSCLLGSHRSLPLHIVEKWDGHRFIRTSLRSLGL</sequence>
<dbReference type="AlphaFoldDB" id="A0A0D0BJL4"/>
<name>A0A0D0BJL4_9AGAR</name>